<dbReference type="EMBL" id="QCXX01000005">
    <property type="protein sequence ID" value="PUV22923.1"/>
    <property type="molecule type" value="Genomic_DNA"/>
</dbReference>
<gene>
    <name evidence="1" type="ORF">DCO56_18550</name>
</gene>
<evidence type="ECO:0000313" key="2">
    <source>
        <dbReference type="Proteomes" id="UP000250831"/>
    </source>
</evidence>
<comment type="caution">
    <text evidence="1">The sequence shown here is derived from an EMBL/GenBank/DDBJ whole genome shotgun (WGS) entry which is preliminary data.</text>
</comment>
<dbReference type="Proteomes" id="UP000250831">
    <property type="component" value="Unassembled WGS sequence"/>
</dbReference>
<reference evidence="1 2" key="1">
    <citation type="submission" date="2018-04" db="EMBL/GenBank/DDBJ databases">
        <title>Sphingobacterium sp. M46 Genome.</title>
        <authorList>
            <person name="Cheng J."/>
            <person name="Li Y."/>
        </authorList>
    </citation>
    <scope>NUCLEOTIDE SEQUENCE [LARGE SCALE GENOMIC DNA]</scope>
    <source>
        <strain evidence="1 2">M46</strain>
    </source>
</reference>
<evidence type="ECO:0000313" key="1">
    <source>
        <dbReference type="EMBL" id="PUV22923.1"/>
    </source>
</evidence>
<organism evidence="1 2">
    <name type="scientific">Sphingobacterium athyrii</name>
    <dbReference type="NCBI Taxonomy" id="2152717"/>
    <lineage>
        <taxon>Bacteria</taxon>
        <taxon>Pseudomonadati</taxon>
        <taxon>Bacteroidota</taxon>
        <taxon>Sphingobacteriia</taxon>
        <taxon>Sphingobacteriales</taxon>
        <taxon>Sphingobacteriaceae</taxon>
        <taxon>Sphingobacterium</taxon>
    </lineage>
</organism>
<dbReference type="AlphaFoldDB" id="A0A363NQ82"/>
<proteinExistence type="predicted"/>
<protein>
    <submittedName>
        <fullName evidence="1">Uncharacterized protein</fullName>
    </submittedName>
</protein>
<keyword evidence="2" id="KW-1185">Reference proteome</keyword>
<name>A0A363NQ82_9SPHI</name>
<accession>A0A363NQ82</accession>
<sequence>MQYDRKCNHKSNNIAFLQINPIPPVLLEMPDIITKKADNSSVIRHSTEYRCSHNMHLYF</sequence>